<dbReference type="GO" id="GO:0016791">
    <property type="term" value="F:phosphatase activity"/>
    <property type="evidence" value="ECO:0007669"/>
    <property type="project" value="TreeGrafter"/>
</dbReference>
<dbReference type="Gene3D" id="3.40.50.1000">
    <property type="entry name" value="HAD superfamily/HAD-like"/>
    <property type="match status" value="1"/>
</dbReference>
<dbReference type="Gene3D" id="3.30.1240.10">
    <property type="match status" value="1"/>
</dbReference>
<evidence type="ECO:0000313" key="1">
    <source>
        <dbReference type="EMBL" id="SFS09409.1"/>
    </source>
</evidence>
<dbReference type="NCBIfam" id="TIGR01484">
    <property type="entry name" value="HAD-SF-IIB"/>
    <property type="match status" value="1"/>
</dbReference>
<accession>A0AA94HM39</accession>
<dbReference type="AlphaFoldDB" id="A0AA94HM39"/>
<dbReference type="InterPro" id="IPR006379">
    <property type="entry name" value="HAD-SF_hydro_IIB"/>
</dbReference>
<name>A0AA94HM39_9MICO</name>
<dbReference type="Pfam" id="PF08282">
    <property type="entry name" value="Hydrolase_3"/>
    <property type="match status" value="1"/>
</dbReference>
<dbReference type="RefSeq" id="WP_318255368.1">
    <property type="nucleotide sequence ID" value="NZ_FOZN01000002.1"/>
</dbReference>
<comment type="caution">
    <text evidence="1">The sequence shown here is derived from an EMBL/GenBank/DDBJ whole genome shotgun (WGS) entry which is preliminary data.</text>
</comment>
<dbReference type="PANTHER" id="PTHR10000">
    <property type="entry name" value="PHOSPHOSERINE PHOSPHATASE"/>
    <property type="match status" value="1"/>
</dbReference>
<evidence type="ECO:0000313" key="2">
    <source>
        <dbReference type="Proteomes" id="UP000198506"/>
    </source>
</evidence>
<dbReference type="SFLD" id="SFLDS00003">
    <property type="entry name" value="Haloacid_Dehalogenase"/>
    <property type="match status" value="1"/>
</dbReference>
<dbReference type="GO" id="GO:0005829">
    <property type="term" value="C:cytosol"/>
    <property type="evidence" value="ECO:0007669"/>
    <property type="project" value="TreeGrafter"/>
</dbReference>
<dbReference type="SUPFAM" id="SSF56784">
    <property type="entry name" value="HAD-like"/>
    <property type="match status" value="1"/>
</dbReference>
<sequence>MAADWRELPRNLDIRLVVADMDGTLLDADGRVPDTFWPLLERMHERGIAFAPASGRQLATLEHVFERAGTLSSIAENGAIVTHDGEVIGTTTVEADALRQIVHRVRETEGELGLVVSRREVASIESRDAEFVEQAHKYHVALESVDDLLAHTDDVLKLAMYALRTDSTSAAAHWIEPAPAGHRIMIGSPHWADMTRDTVDKRLGVEALQRELGVTPAQTVVFGDYLNDLGMLADADWTFAMANAHPDVAAVARYRAPSNREHGVVQVLEHLLR</sequence>
<dbReference type="EMBL" id="FOZN01000002">
    <property type="protein sequence ID" value="SFS09409.1"/>
    <property type="molecule type" value="Genomic_DNA"/>
</dbReference>
<dbReference type="GO" id="GO:0000287">
    <property type="term" value="F:magnesium ion binding"/>
    <property type="evidence" value="ECO:0007669"/>
    <property type="project" value="TreeGrafter"/>
</dbReference>
<dbReference type="InterPro" id="IPR023214">
    <property type="entry name" value="HAD_sf"/>
</dbReference>
<reference evidence="1 2" key="1">
    <citation type="submission" date="2016-10" db="EMBL/GenBank/DDBJ databases">
        <authorList>
            <person name="Varghese N."/>
            <person name="Submissions S."/>
        </authorList>
    </citation>
    <scope>NUCLEOTIDE SEQUENCE [LARGE SCALE GENOMIC DNA]</scope>
    <source>
        <strain evidence="1 2">IAM 15147</strain>
    </source>
</reference>
<dbReference type="PANTHER" id="PTHR10000:SF53">
    <property type="entry name" value="5-AMINO-6-(5-PHOSPHO-D-RIBITYLAMINO)URACIL PHOSPHATASE YBJI-RELATED"/>
    <property type="match status" value="1"/>
</dbReference>
<evidence type="ECO:0008006" key="3">
    <source>
        <dbReference type="Google" id="ProtNLM"/>
    </source>
</evidence>
<proteinExistence type="predicted"/>
<protein>
    <recommendedName>
        <fullName evidence="3">Hydrolase</fullName>
    </recommendedName>
</protein>
<dbReference type="SFLD" id="SFLDG01140">
    <property type="entry name" value="C2.B:_Phosphomannomutase_and_P"/>
    <property type="match status" value="1"/>
</dbReference>
<keyword evidence="2" id="KW-1185">Reference proteome</keyword>
<dbReference type="InterPro" id="IPR036412">
    <property type="entry name" value="HAD-like_sf"/>
</dbReference>
<gene>
    <name evidence="1" type="ORF">SAMN04487783_1254</name>
</gene>
<dbReference type="Proteomes" id="UP000198506">
    <property type="component" value="Unassembled WGS sequence"/>
</dbReference>
<organism evidence="1 2">
    <name type="scientific">Agrococcus baldri</name>
    <dbReference type="NCBI Taxonomy" id="153730"/>
    <lineage>
        <taxon>Bacteria</taxon>
        <taxon>Bacillati</taxon>
        <taxon>Actinomycetota</taxon>
        <taxon>Actinomycetes</taxon>
        <taxon>Micrococcales</taxon>
        <taxon>Microbacteriaceae</taxon>
        <taxon>Agrococcus</taxon>
    </lineage>
</organism>